<feature type="domain" description="DUF5000" evidence="1">
    <location>
        <begin position="267"/>
        <end position="391"/>
    </location>
</feature>
<proteinExistence type="predicted"/>
<dbReference type="PROSITE" id="PS51257">
    <property type="entry name" value="PROKAR_LIPOPROTEIN"/>
    <property type="match status" value="1"/>
</dbReference>
<dbReference type="SUPFAM" id="SSF49785">
    <property type="entry name" value="Galactose-binding domain-like"/>
    <property type="match status" value="1"/>
</dbReference>
<keyword evidence="3" id="KW-1185">Reference proteome</keyword>
<sequence>MKSKKYNFIVLVIAFVTLAYGCSDMESIHEEYLQGERIYAGALDSLKVESGYNRLKITGLTHYIAKSDECTVEWDDTSAVYSIENIQNGVFEMIVEGLDERSYEFNVHTADVEGNESVHQTVRGRAIGDVFVDAQFPRRITGYEYTNGSVMMKWADKTESEYVLYSNMKYENKDGGYTSEVVMASDSVTAIANWVTGGDIFIESMVQSGYNGFDTIALDPALDSFPLDLYFQLDKSEHALMNMPSDNPGTAYGAKPSEFLFDGNGEYNGDVQGYHSGENAIPHHLTIDLGVLASLRKFRVDLRTDGWKGNNPTAIELWGIDDITNAETSPPDYATFISKGWKLLYSETGISNALSFKEIEIPGGGPQVRYVRYRVTNSTGKAAQATEMTFWCDNIVSVN</sequence>
<dbReference type="InterPro" id="IPR008979">
    <property type="entry name" value="Galactose-bd-like_sf"/>
</dbReference>
<dbReference type="Proteomes" id="UP000605676">
    <property type="component" value="Unassembled WGS sequence"/>
</dbReference>
<comment type="caution">
    <text evidence="2">The sequence shown here is derived from an EMBL/GenBank/DDBJ whole genome shotgun (WGS) entry which is preliminary data.</text>
</comment>
<evidence type="ECO:0000313" key="2">
    <source>
        <dbReference type="EMBL" id="MBK3519163.1"/>
    </source>
</evidence>
<dbReference type="Pfam" id="PF16389">
    <property type="entry name" value="DUF4998"/>
    <property type="match status" value="1"/>
</dbReference>
<organism evidence="2 3">
    <name type="scientific">Carboxylicivirga marina</name>
    <dbReference type="NCBI Taxonomy" id="2800988"/>
    <lineage>
        <taxon>Bacteria</taxon>
        <taxon>Pseudomonadati</taxon>
        <taxon>Bacteroidota</taxon>
        <taxon>Bacteroidia</taxon>
        <taxon>Marinilabiliales</taxon>
        <taxon>Marinilabiliaceae</taxon>
        <taxon>Carboxylicivirga</taxon>
    </lineage>
</organism>
<protein>
    <recommendedName>
        <fullName evidence="1">DUF5000 domain-containing protein</fullName>
    </recommendedName>
</protein>
<dbReference type="EMBL" id="JAENRR010000055">
    <property type="protein sequence ID" value="MBK3519163.1"/>
    <property type="molecule type" value="Genomic_DNA"/>
</dbReference>
<dbReference type="InterPro" id="IPR032164">
    <property type="entry name" value="DUF5000"/>
</dbReference>
<reference evidence="2 3" key="1">
    <citation type="submission" date="2021-01" db="EMBL/GenBank/DDBJ databases">
        <title>Carboxyliciviraga sp.nov., isolated from coastal sediments.</title>
        <authorList>
            <person name="Lu D."/>
            <person name="Zhang T."/>
        </authorList>
    </citation>
    <scope>NUCLEOTIDE SEQUENCE [LARGE SCALE GENOMIC DNA]</scope>
    <source>
        <strain evidence="2 3">N1Y132</strain>
    </source>
</reference>
<evidence type="ECO:0000259" key="1">
    <source>
        <dbReference type="Pfam" id="PF16391"/>
    </source>
</evidence>
<dbReference type="Pfam" id="PF16391">
    <property type="entry name" value="DUF5000"/>
    <property type="match status" value="1"/>
</dbReference>
<accession>A0ABS1HPL2</accession>
<name>A0ABS1HPL2_9BACT</name>
<dbReference type="Gene3D" id="2.60.120.260">
    <property type="entry name" value="Galactose-binding domain-like"/>
    <property type="match status" value="1"/>
</dbReference>
<gene>
    <name evidence="2" type="ORF">JIV24_17575</name>
</gene>
<evidence type="ECO:0000313" key="3">
    <source>
        <dbReference type="Proteomes" id="UP000605676"/>
    </source>
</evidence>
<dbReference type="RefSeq" id="WP_200466384.1">
    <property type="nucleotide sequence ID" value="NZ_JAENRR010000055.1"/>
</dbReference>